<dbReference type="OrthoDB" id="2428527at2759"/>
<dbReference type="CDD" id="cd00067">
    <property type="entry name" value="GAL4"/>
    <property type="match status" value="1"/>
</dbReference>
<dbReference type="GO" id="GO:0008270">
    <property type="term" value="F:zinc ion binding"/>
    <property type="evidence" value="ECO:0007669"/>
    <property type="project" value="InterPro"/>
</dbReference>
<evidence type="ECO:0000256" key="3">
    <source>
        <dbReference type="SAM" id="MobiDB-lite"/>
    </source>
</evidence>
<accession>S7QED7</accession>
<organism evidence="5 6">
    <name type="scientific">Gloeophyllum trabeum (strain ATCC 11539 / FP-39264 / Madison 617)</name>
    <name type="common">Brown rot fungus</name>
    <dbReference type="NCBI Taxonomy" id="670483"/>
    <lineage>
        <taxon>Eukaryota</taxon>
        <taxon>Fungi</taxon>
        <taxon>Dikarya</taxon>
        <taxon>Basidiomycota</taxon>
        <taxon>Agaricomycotina</taxon>
        <taxon>Agaricomycetes</taxon>
        <taxon>Gloeophyllales</taxon>
        <taxon>Gloeophyllaceae</taxon>
        <taxon>Gloeophyllum</taxon>
    </lineage>
</organism>
<dbReference type="eggNOG" id="ENOG502SMYK">
    <property type="taxonomic scope" value="Eukaryota"/>
</dbReference>
<dbReference type="Proteomes" id="UP000030669">
    <property type="component" value="Unassembled WGS sequence"/>
</dbReference>
<dbReference type="InterPro" id="IPR007219">
    <property type="entry name" value="XnlR_reg_dom"/>
</dbReference>
<dbReference type="Gene3D" id="4.10.240.10">
    <property type="entry name" value="Zn(2)-C6 fungal-type DNA-binding domain"/>
    <property type="match status" value="1"/>
</dbReference>
<dbReference type="SUPFAM" id="SSF57701">
    <property type="entry name" value="Zn2/Cys6 DNA-binding domain"/>
    <property type="match status" value="1"/>
</dbReference>
<dbReference type="RefSeq" id="XP_007864724.1">
    <property type="nucleotide sequence ID" value="XM_007866533.1"/>
</dbReference>
<evidence type="ECO:0000313" key="5">
    <source>
        <dbReference type="EMBL" id="EPQ57668.1"/>
    </source>
</evidence>
<feature type="compositionally biased region" description="Polar residues" evidence="3">
    <location>
        <begin position="76"/>
        <end position="92"/>
    </location>
</feature>
<dbReference type="EMBL" id="KB469299">
    <property type="protein sequence ID" value="EPQ57668.1"/>
    <property type="molecule type" value="Genomic_DNA"/>
</dbReference>
<dbReference type="HOGENOM" id="CLU_061618_0_0_1"/>
<dbReference type="PANTHER" id="PTHR47783:SF1">
    <property type="entry name" value="ZN(II)2CYS6 TRANSCRIPTION FACTOR (EUROFUNG)"/>
    <property type="match status" value="1"/>
</dbReference>
<reference evidence="5 6" key="1">
    <citation type="journal article" date="2012" name="Science">
        <title>The Paleozoic origin of enzymatic lignin decomposition reconstructed from 31 fungal genomes.</title>
        <authorList>
            <person name="Floudas D."/>
            <person name="Binder M."/>
            <person name="Riley R."/>
            <person name="Barry K."/>
            <person name="Blanchette R.A."/>
            <person name="Henrissat B."/>
            <person name="Martinez A.T."/>
            <person name="Otillar R."/>
            <person name="Spatafora J.W."/>
            <person name="Yadav J.S."/>
            <person name="Aerts A."/>
            <person name="Benoit I."/>
            <person name="Boyd A."/>
            <person name="Carlson A."/>
            <person name="Copeland A."/>
            <person name="Coutinho P.M."/>
            <person name="de Vries R.P."/>
            <person name="Ferreira P."/>
            <person name="Findley K."/>
            <person name="Foster B."/>
            <person name="Gaskell J."/>
            <person name="Glotzer D."/>
            <person name="Gorecki P."/>
            <person name="Heitman J."/>
            <person name="Hesse C."/>
            <person name="Hori C."/>
            <person name="Igarashi K."/>
            <person name="Jurgens J.A."/>
            <person name="Kallen N."/>
            <person name="Kersten P."/>
            <person name="Kohler A."/>
            <person name="Kuees U."/>
            <person name="Kumar T.K.A."/>
            <person name="Kuo A."/>
            <person name="LaButti K."/>
            <person name="Larrondo L.F."/>
            <person name="Lindquist E."/>
            <person name="Ling A."/>
            <person name="Lombard V."/>
            <person name="Lucas S."/>
            <person name="Lundell T."/>
            <person name="Martin R."/>
            <person name="McLaughlin D.J."/>
            <person name="Morgenstern I."/>
            <person name="Morin E."/>
            <person name="Murat C."/>
            <person name="Nagy L.G."/>
            <person name="Nolan M."/>
            <person name="Ohm R.A."/>
            <person name="Patyshakuliyeva A."/>
            <person name="Rokas A."/>
            <person name="Ruiz-Duenas F.J."/>
            <person name="Sabat G."/>
            <person name="Salamov A."/>
            <person name="Samejima M."/>
            <person name="Schmutz J."/>
            <person name="Slot J.C."/>
            <person name="St John F."/>
            <person name="Stenlid J."/>
            <person name="Sun H."/>
            <person name="Sun S."/>
            <person name="Syed K."/>
            <person name="Tsang A."/>
            <person name="Wiebenga A."/>
            <person name="Young D."/>
            <person name="Pisabarro A."/>
            <person name="Eastwood D.C."/>
            <person name="Martin F."/>
            <person name="Cullen D."/>
            <person name="Grigoriev I.V."/>
            <person name="Hibbett D.S."/>
        </authorList>
    </citation>
    <scope>NUCLEOTIDE SEQUENCE [LARGE SCALE GENOMIC DNA]</scope>
    <source>
        <strain evidence="5 6">ATCC 11539</strain>
    </source>
</reference>
<evidence type="ECO:0000313" key="6">
    <source>
        <dbReference type="Proteomes" id="UP000030669"/>
    </source>
</evidence>
<dbReference type="PROSITE" id="PS00463">
    <property type="entry name" value="ZN2_CY6_FUNGAL_1"/>
    <property type="match status" value="1"/>
</dbReference>
<proteinExistence type="predicted"/>
<dbReference type="GeneID" id="19308437"/>
<dbReference type="Pfam" id="PF04082">
    <property type="entry name" value="Fungal_trans"/>
    <property type="match status" value="1"/>
</dbReference>
<dbReference type="PANTHER" id="PTHR47783">
    <property type="entry name" value="ZN(II)2CYS6 TRANSCRIPTION FACTOR (EUROFUNG)-RELATED"/>
    <property type="match status" value="1"/>
</dbReference>
<feature type="compositionally biased region" description="Basic and acidic residues" evidence="3">
    <location>
        <begin position="146"/>
        <end position="155"/>
    </location>
</feature>
<feature type="region of interest" description="Disordered" evidence="3">
    <location>
        <begin position="1"/>
        <end position="20"/>
    </location>
</feature>
<evidence type="ECO:0000256" key="1">
    <source>
        <dbReference type="ARBA" id="ARBA00022723"/>
    </source>
</evidence>
<dbReference type="OMA" id="TSCDHCR"/>
<dbReference type="PROSITE" id="PS50048">
    <property type="entry name" value="ZN2_CY6_FUNGAL_2"/>
    <property type="match status" value="1"/>
</dbReference>
<evidence type="ECO:0000259" key="4">
    <source>
        <dbReference type="PROSITE" id="PS50048"/>
    </source>
</evidence>
<dbReference type="GO" id="GO:0000981">
    <property type="term" value="F:DNA-binding transcription factor activity, RNA polymerase II-specific"/>
    <property type="evidence" value="ECO:0007669"/>
    <property type="project" value="InterPro"/>
</dbReference>
<dbReference type="KEGG" id="gtr:GLOTRDRAFT_74580"/>
<dbReference type="CDD" id="cd12148">
    <property type="entry name" value="fungal_TF_MHR"/>
    <property type="match status" value="1"/>
</dbReference>
<gene>
    <name evidence="5" type="ORF">GLOTRDRAFT_74580</name>
</gene>
<feature type="domain" description="Zn(2)-C6 fungal-type" evidence="4">
    <location>
        <begin position="26"/>
        <end position="58"/>
    </location>
</feature>
<feature type="region of interest" description="Disordered" evidence="3">
    <location>
        <begin position="72"/>
        <end position="155"/>
    </location>
</feature>
<keyword evidence="1" id="KW-0479">Metal-binding</keyword>
<dbReference type="GO" id="GO:0006351">
    <property type="term" value="P:DNA-templated transcription"/>
    <property type="evidence" value="ECO:0007669"/>
    <property type="project" value="InterPro"/>
</dbReference>
<protein>
    <recommendedName>
        <fullName evidence="4">Zn(2)-C6 fungal-type domain-containing protein</fullName>
    </recommendedName>
</protein>
<dbReference type="InterPro" id="IPR036864">
    <property type="entry name" value="Zn2-C6_fun-type_DNA-bd_sf"/>
</dbReference>
<keyword evidence="2" id="KW-0539">Nucleus</keyword>
<dbReference type="STRING" id="670483.S7QED7"/>
<sequence length="396" mass="44335">MEDFRFVHESPQQQQAHRKRPRLVTACDNCRIKKIRCVKSATSDRCEACTAGNCACEFRDRERYFQERSRLIAGSSVGSPSNTSRRPTTPSAAQLERERRTSPYARPGRIDDSPTSSIYSRHSDPTPRTPGSTASTPPMDYLTLKDSGRHSSEPKEYYHEQQYLPRPASVSYSSQVTNNLWNYPADINTVSPSYSPAAPALPLQPANVNLHVNLSEVDLFEPTYPAYPSFALMPHFVSLFFENFGGQCPFLSKNDVLSRFYQQSLPATLANSIASLAVRYSNLPQLHSRDLRAVADEYSANAKSNLRSILSVGSLDTLHALMLLSLSEYRRGQTAGYVHYADMSMRMAIDLGLSDAQTLEMLATSQREKQRLQMTWSSVWQLQMAASSSTSAAYRA</sequence>
<dbReference type="GO" id="GO:0003677">
    <property type="term" value="F:DNA binding"/>
    <property type="evidence" value="ECO:0007669"/>
    <property type="project" value="InterPro"/>
</dbReference>
<evidence type="ECO:0000256" key="2">
    <source>
        <dbReference type="ARBA" id="ARBA00023242"/>
    </source>
</evidence>
<keyword evidence="6" id="KW-1185">Reference proteome</keyword>
<dbReference type="InterPro" id="IPR001138">
    <property type="entry name" value="Zn2Cys6_DnaBD"/>
</dbReference>
<dbReference type="AlphaFoldDB" id="S7QED7"/>
<name>S7QED7_GLOTA</name>